<sequence>MSAEEQPEQEYFLELGDIIRLGAPDNSNLDQITFYIDYLDENRATLVNPETLEEIVVNILDNQFTDESIEDIEFISRPVEKGYARQNGLTTGAWISIRLGGDVPLTINGQITDLENDMIEISTYGDNKKLYIDFAYKGIPLDLPIENIRSFEPPKAKEDIPDLELSPEELEPLDEDILEVQSVINVYTHLKQVLLDADSITFGESLEEITELIPVKVTEKRFGLETQTNDLLDDLLSSIPTTKRTPLVLNKIHIMIERFKQLREIFSILTNDGIDKPIVKTAQYKPLVERLEKLNKKLYWCLPIVKNRKKLYNINVDDEADVDFISTTLAESQIEIARLVNEFKTNSVPDAQNKYLYLYRNLNNQLEPFALPTDKVDVIIEKSVNTNILAVLDNLDNFDSTTAKNQAPHRCRFVLSSYNKALSHITSSDIKKPLSTGKRVQIASNDKMAITGFLTLPEPALIYSKINLPSTSILLKAQLNHLIFNYFSILNNSTSVTDETIVEESDEAPKYNPQNFLEGYKAIKFSQKNNFDDRNQEVAYKDFLEKLVPKTKILFDLVKKFIIKHQQGISYLKIIEYLEPFLIYPDDITFKQYENIVRFMDERILILKRDFINSTTDIQRYLKATYGNLPKTNDSMLFNLLDARNGADSVFTMYGLTNQPICSTVVLDTMIGIDNMRLFSTMVTLKDIDLYQPVDIHAILDQVQKETDAGITALESKDIQCKNFVLAKHYMDIDELRDDDDSTDVYFDKKYDVTRYDVGEEFREIRDGMDDAAYRDFIFNHLMKNVGLTDSQAITESDALTHGKRRVSEGDYAYMGDDGELLYYRRTNDNRWVRDGELDGLQPGSDMFCNLKKSCLQIKSQCSTLPIGQEKVRSDLTKEILEQFDLEFNMEYQQLVDKLNEDLKTYENRLPMLKLIKLHRFLKDDMLMQSIGEKIQDREIVVSPYASLRDHILSQSDFVQKQSNILTFVSKVCREPYWSATDSENEFWYYCKKTDVQLLPTFYTELAEAFARGEYKTVLEQVCASRGQISDDGEKIVDKYSGYAIRTIEYDTGEGFDDTGYKIVSREVLEKDIGDVLINMSNKKMPQLQSPDAEMIYKVLSMLDRSMGINTESEFDFVISHVVEDIKHYIGTKPTYNARQQERQKKTGKKFPEYEIAHDDTLLTFALSYYLIAIQTMIPSIITKKTFPGCVRSFIGFPVDPDGETSSLLYLVCVILKLRQNTRPWSALPKINRLKEESVTIKFAEKVKKRIVSILDKSVIQHKLESKRAYSEQNVEDDIPELFDVRQWNTFLPPLFPVKMKQISNISSTFENVLIANLQSGSNNQFGQLNTLRGKLIAFSFHIQDLIQRVVNKEAPLLKNLSDEPMLENACCNEGIRETIRYFMDKEGGIKRYNDIVVNLERILNIAASYETVNYIFSPLDTHLKYQQLSEHFSEETIYLSFIRFCEFNIPFAEHIRNICRNPIVQQMRKRMKDGLAQDKDEDGVRKVMHDSIDKLKREGIVISQTTFYHILASVNKTNIIDINLHPVRLSERKALELKITELKQKKAPVICNLDILDAFTALIDTFDTIRQGNNESYLAMNVFLDKNIEHFKTQILLFLHNEEAKTAAETFFDNMNDWKLRGENIYMTQEDETSITMFTFYNTFIKNIMRVYPNMIMNSVDYKTVVLPPNWKISEKHITDVKALIFSETSSLQKFYKDDELFPVLKYIQEQSKDIIDLMDATSLFADLVLINNTIESTIMNGNILGKLVKFYMLCSIFIYIKSVDMDLEADDYEERELQLLGLTDDAGIEDSVRKQILEGKKDKLEKKVASLLGTYISIMENQKSKMNLNNEDITKNVLKAKEKEKNKITKSLGDLAKPEREVENILKEHRLGKWSLGQTRALYEYDVDQYDKERQEIEDDMLMELRLNNNDEVTARNREIYRLEEVEEQVYRERMNAELMTSFAEMADDDDFGERDGDEGY</sequence>
<evidence type="ECO:0000313" key="2">
    <source>
        <dbReference type="EMBL" id="QHT30445.1"/>
    </source>
</evidence>
<evidence type="ECO:0000256" key="1">
    <source>
        <dbReference type="SAM" id="Coils"/>
    </source>
</evidence>
<organism evidence="2">
    <name type="scientific">viral metagenome</name>
    <dbReference type="NCBI Taxonomy" id="1070528"/>
    <lineage>
        <taxon>unclassified sequences</taxon>
        <taxon>metagenomes</taxon>
        <taxon>organismal metagenomes</taxon>
    </lineage>
</organism>
<accession>A0A6C0ET33</accession>
<dbReference type="EMBL" id="MN738900">
    <property type="protein sequence ID" value="QHT30445.1"/>
    <property type="molecule type" value="Genomic_DNA"/>
</dbReference>
<name>A0A6C0ET33_9ZZZZ</name>
<keyword evidence="1" id="KW-0175">Coiled coil</keyword>
<feature type="coiled-coil region" evidence="1">
    <location>
        <begin position="889"/>
        <end position="916"/>
    </location>
</feature>
<proteinExistence type="predicted"/>
<reference evidence="2" key="1">
    <citation type="journal article" date="2020" name="Nature">
        <title>Giant virus diversity and host interactions through global metagenomics.</title>
        <authorList>
            <person name="Schulz F."/>
            <person name="Roux S."/>
            <person name="Paez-Espino D."/>
            <person name="Jungbluth S."/>
            <person name="Walsh D.A."/>
            <person name="Denef V.J."/>
            <person name="McMahon K.D."/>
            <person name="Konstantinidis K.T."/>
            <person name="Eloe-Fadrosh E.A."/>
            <person name="Kyrpides N.C."/>
            <person name="Woyke T."/>
        </authorList>
    </citation>
    <scope>NUCLEOTIDE SEQUENCE</scope>
    <source>
        <strain evidence="2">GVMAG-M-3300009149-34</strain>
    </source>
</reference>
<protein>
    <submittedName>
        <fullName evidence="2">Uncharacterized protein</fullName>
    </submittedName>
</protein>